<dbReference type="Pfam" id="PF22352">
    <property type="entry name" value="K319L-like_PKD"/>
    <property type="match status" value="1"/>
</dbReference>
<accession>A0A1M7PSM0</accession>
<gene>
    <name evidence="3" type="ORF">SAMN05192549_105358</name>
</gene>
<dbReference type="AlphaFoldDB" id="A0A1M7PSM0"/>
<keyword evidence="4" id="KW-1185">Reference proteome</keyword>
<feature type="domain" description="PKD/Chitinase" evidence="2">
    <location>
        <begin position="228"/>
        <end position="316"/>
    </location>
</feature>
<name>A0A1M7PSM0_9BURK</name>
<sequence>MHYQSGLLALLIATSLIGCGGQSDTSSVQMRSAQRTQGGSSPTADDDDVVLPNDRSQYLIESKESGYVITNIPDDGTSRSYSVLRRVQFADVSLALDVDYSSQIYRLYQAAFNRKPDLAGLGHWLAILDSGTSLVTIAESFVGSAEFQQLYGVNPDNTLFLTKLYNNALHRDPDAAGLASWLRAMQLGLTRAQVLVGFSESTENKNALAPTVEKGIAYVERGVNYRPVANAGSNVQTTMKSTVTLDGSASTDANNDSIKYEWAVINKPSTSLNTLSSVSASKPYFVPDAAGTYTFSLTVNDGVRASRPAIVSVSVSAVPIAPIPDTGIYKCSQLTLSVAQALYLAGHTYLDRDHDGKPCEANDIAVESPVIIPSTPTVKQCWVNGYRRKNGTYVHGYWRSC</sequence>
<dbReference type="OrthoDB" id="480426at2"/>
<dbReference type="Gene3D" id="2.60.40.10">
    <property type="entry name" value="Immunoglobulins"/>
    <property type="match status" value="1"/>
</dbReference>
<dbReference type="RefSeq" id="WP_084560148.1">
    <property type="nucleotide sequence ID" value="NZ_FRCX01000005.1"/>
</dbReference>
<feature type="region of interest" description="Disordered" evidence="1">
    <location>
        <begin position="27"/>
        <end position="50"/>
    </location>
</feature>
<dbReference type="InterPro" id="IPR013783">
    <property type="entry name" value="Ig-like_fold"/>
</dbReference>
<evidence type="ECO:0000256" key="1">
    <source>
        <dbReference type="SAM" id="MobiDB-lite"/>
    </source>
</evidence>
<dbReference type="SUPFAM" id="SSF49299">
    <property type="entry name" value="PKD domain"/>
    <property type="match status" value="1"/>
</dbReference>
<dbReference type="EMBL" id="FRCX01000005">
    <property type="protein sequence ID" value="SHN20443.1"/>
    <property type="molecule type" value="Genomic_DNA"/>
</dbReference>
<dbReference type="Proteomes" id="UP000184339">
    <property type="component" value="Unassembled WGS sequence"/>
</dbReference>
<protein>
    <submittedName>
        <fullName evidence="3">REJ domain-containing protein</fullName>
    </submittedName>
</protein>
<evidence type="ECO:0000259" key="2">
    <source>
        <dbReference type="SMART" id="SM00089"/>
    </source>
</evidence>
<evidence type="ECO:0000313" key="3">
    <source>
        <dbReference type="EMBL" id="SHN20443.1"/>
    </source>
</evidence>
<dbReference type="InterPro" id="IPR025282">
    <property type="entry name" value="DUF4214"/>
</dbReference>
<organism evidence="3 4">
    <name type="scientific">Duganella sacchari</name>
    <dbReference type="NCBI Taxonomy" id="551987"/>
    <lineage>
        <taxon>Bacteria</taxon>
        <taxon>Pseudomonadati</taxon>
        <taxon>Pseudomonadota</taxon>
        <taxon>Betaproteobacteria</taxon>
        <taxon>Burkholderiales</taxon>
        <taxon>Oxalobacteraceae</taxon>
        <taxon>Telluria group</taxon>
        <taxon>Duganella</taxon>
    </lineage>
</organism>
<feature type="compositionally biased region" description="Polar residues" evidence="1">
    <location>
        <begin position="27"/>
        <end position="43"/>
    </location>
</feature>
<dbReference type="Pfam" id="PF13946">
    <property type="entry name" value="DUF4214"/>
    <property type="match status" value="2"/>
</dbReference>
<dbReference type="InterPro" id="IPR035986">
    <property type="entry name" value="PKD_dom_sf"/>
</dbReference>
<evidence type="ECO:0000313" key="4">
    <source>
        <dbReference type="Proteomes" id="UP000184339"/>
    </source>
</evidence>
<reference evidence="4" key="1">
    <citation type="submission" date="2016-11" db="EMBL/GenBank/DDBJ databases">
        <authorList>
            <person name="Varghese N."/>
            <person name="Submissions S."/>
        </authorList>
    </citation>
    <scope>NUCLEOTIDE SEQUENCE [LARGE SCALE GENOMIC DNA]</scope>
    <source>
        <strain evidence="4">Sac-22</strain>
    </source>
</reference>
<dbReference type="InterPro" id="IPR022409">
    <property type="entry name" value="PKD/Chitinase_dom"/>
</dbReference>
<dbReference type="SMART" id="SM00089">
    <property type="entry name" value="PKD"/>
    <property type="match status" value="1"/>
</dbReference>
<proteinExistence type="predicted"/>
<dbReference type="STRING" id="551987.SAMN05192549_105358"/>